<evidence type="ECO:0000256" key="2">
    <source>
        <dbReference type="SAM" id="Phobius"/>
    </source>
</evidence>
<dbReference type="AlphaFoldDB" id="A0AAU4JYM1"/>
<feature type="transmembrane region" description="Helical" evidence="2">
    <location>
        <begin position="108"/>
        <end position="132"/>
    </location>
</feature>
<keyword evidence="2" id="KW-1133">Transmembrane helix</keyword>
<name>A0AAU4JYM1_9NOCA</name>
<dbReference type="EMBL" id="CP108021">
    <property type="protein sequence ID" value="WUM18909.1"/>
    <property type="molecule type" value="Genomic_DNA"/>
</dbReference>
<dbReference type="RefSeq" id="WP_328856484.1">
    <property type="nucleotide sequence ID" value="NZ_CP108021.1"/>
</dbReference>
<reference evidence="3 4" key="1">
    <citation type="submission" date="2022-10" db="EMBL/GenBank/DDBJ databases">
        <title>The complete genomes of actinobacterial strains from the NBC collection.</title>
        <authorList>
            <person name="Joergensen T.S."/>
            <person name="Alvarez Arevalo M."/>
            <person name="Sterndorff E.B."/>
            <person name="Faurdal D."/>
            <person name="Vuksanovic O."/>
            <person name="Mourched A.-S."/>
            <person name="Charusanti P."/>
            <person name="Shaw S."/>
            <person name="Blin K."/>
            <person name="Weber T."/>
        </authorList>
    </citation>
    <scope>NUCLEOTIDE SEQUENCE [LARGE SCALE GENOMIC DNA]</scope>
    <source>
        <strain evidence="3 4">NBC_00319</strain>
    </source>
</reference>
<accession>A0AAU4JYM1</accession>
<evidence type="ECO:0000313" key="4">
    <source>
        <dbReference type="Proteomes" id="UP001432128"/>
    </source>
</evidence>
<evidence type="ECO:0000313" key="3">
    <source>
        <dbReference type="EMBL" id="WUM18909.1"/>
    </source>
</evidence>
<feature type="region of interest" description="Disordered" evidence="1">
    <location>
        <begin position="151"/>
        <end position="180"/>
    </location>
</feature>
<gene>
    <name evidence="3" type="ORF">OG579_14380</name>
</gene>
<keyword evidence="4" id="KW-1185">Reference proteome</keyword>
<organism evidence="3 4">
    <name type="scientific">Williamsia herbipolensis</name>
    <dbReference type="NCBI Taxonomy" id="1603258"/>
    <lineage>
        <taxon>Bacteria</taxon>
        <taxon>Bacillati</taxon>
        <taxon>Actinomycetota</taxon>
        <taxon>Actinomycetes</taxon>
        <taxon>Mycobacteriales</taxon>
        <taxon>Nocardiaceae</taxon>
        <taxon>Williamsia</taxon>
    </lineage>
</organism>
<evidence type="ECO:0000256" key="1">
    <source>
        <dbReference type="SAM" id="MobiDB-lite"/>
    </source>
</evidence>
<sequence length="180" mass="18345">MDSSVVAAFGLVAAIAAVIAYAHHRRREGDHLGRDAALAASLRALADGDPVRLAAVDEFETTIYRRLFAASTTAPRLVATAWSLGGLVLSLAAALVTEPGSGALVDVAFYLALAAAVGFGVAVIVHAVRAVLAATVIPRIAFDDIVEPTPVNTDATNTDATNTDGASTEATDIGDPSPKP</sequence>
<keyword evidence="2" id="KW-0812">Transmembrane</keyword>
<feature type="transmembrane region" description="Helical" evidence="2">
    <location>
        <begin position="74"/>
        <end position="96"/>
    </location>
</feature>
<dbReference type="KEGG" id="whr:OG579_14380"/>
<protein>
    <submittedName>
        <fullName evidence="3">Uncharacterized protein</fullName>
    </submittedName>
</protein>
<dbReference type="Proteomes" id="UP001432128">
    <property type="component" value="Chromosome"/>
</dbReference>
<feature type="transmembrane region" description="Helical" evidence="2">
    <location>
        <begin position="6"/>
        <end position="24"/>
    </location>
</feature>
<keyword evidence="2" id="KW-0472">Membrane</keyword>
<proteinExistence type="predicted"/>
<feature type="compositionally biased region" description="Low complexity" evidence="1">
    <location>
        <begin position="152"/>
        <end position="168"/>
    </location>
</feature>